<evidence type="ECO:0008006" key="4">
    <source>
        <dbReference type="Google" id="ProtNLM"/>
    </source>
</evidence>
<evidence type="ECO:0000313" key="3">
    <source>
        <dbReference type="Proteomes" id="UP001501000"/>
    </source>
</evidence>
<feature type="region of interest" description="Disordered" evidence="1">
    <location>
        <begin position="1"/>
        <end position="25"/>
    </location>
</feature>
<dbReference type="InterPro" id="IPR001611">
    <property type="entry name" value="Leu-rich_rpt"/>
</dbReference>
<keyword evidence="3" id="KW-1185">Reference proteome</keyword>
<dbReference type="InterPro" id="IPR032675">
    <property type="entry name" value="LRR_dom_sf"/>
</dbReference>
<dbReference type="InterPro" id="IPR047722">
    <property type="entry name" value="STM4015-like"/>
</dbReference>
<dbReference type="SUPFAM" id="SSF52047">
    <property type="entry name" value="RNI-like"/>
    <property type="match status" value="1"/>
</dbReference>
<dbReference type="NCBIfam" id="NF038076">
    <property type="entry name" value="fam_STM4015"/>
    <property type="match status" value="1"/>
</dbReference>
<evidence type="ECO:0000313" key="2">
    <source>
        <dbReference type="EMBL" id="GAA3922750.1"/>
    </source>
</evidence>
<evidence type="ECO:0000256" key="1">
    <source>
        <dbReference type="SAM" id="MobiDB-lite"/>
    </source>
</evidence>
<dbReference type="Pfam" id="PF13516">
    <property type="entry name" value="LRR_6"/>
    <property type="match status" value="2"/>
</dbReference>
<name>A0ABP7MH12_9ACTN</name>
<dbReference type="Proteomes" id="UP001501000">
    <property type="component" value="Unassembled WGS sequence"/>
</dbReference>
<sequence length="367" mass="38592">MTRGSPGAGRRTGASGDPAPTRPGALSEALGRTLAISRPAPFVLWSTVMTIGVHLQEFHGLPVFDFPDADAVAGLPDAASVAWRVSAPTYADPGDEAWEPRFRRFLETVDASRVRALVVGGWDEPYDTSSAAVIASLMGANNRLTGLRAVFLADMTSEDCEISWIVQSDVTPLLAAYPALREFGVRGGTGLGFPAVRHTGLRRLVVEAGGLGAEVVRGIAASDLPALEDLELWLGTDEYGGDSTPGDLAPLLSGAAFPALRRLALRNSVIQDQVAAAVAGAPAVARLERLDLSMGVLTDEGARALLEGQPLTHLTHLDLSHHYVSAPLCERLTAALAPHGVTVDLGDAQEPEDDGDGDVWRYVAVAE</sequence>
<reference evidence="3" key="1">
    <citation type="journal article" date="2019" name="Int. J. Syst. Evol. Microbiol.">
        <title>The Global Catalogue of Microorganisms (GCM) 10K type strain sequencing project: providing services to taxonomists for standard genome sequencing and annotation.</title>
        <authorList>
            <consortium name="The Broad Institute Genomics Platform"/>
            <consortium name="The Broad Institute Genome Sequencing Center for Infectious Disease"/>
            <person name="Wu L."/>
            <person name="Ma J."/>
        </authorList>
    </citation>
    <scope>NUCLEOTIDE SEQUENCE [LARGE SCALE GENOMIC DNA]</scope>
    <source>
        <strain evidence="3">JCM 16956</strain>
    </source>
</reference>
<organism evidence="2 3">
    <name type="scientific">Streptomyces gulbargensis</name>
    <dbReference type="NCBI Taxonomy" id="364901"/>
    <lineage>
        <taxon>Bacteria</taxon>
        <taxon>Bacillati</taxon>
        <taxon>Actinomycetota</taxon>
        <taxon>Actinomycetes</taxon>
        <taxon>Kitasatosporales</taxon>
        <taxon>Streptomycetaceae</taxon>
        <taxon>Streptomyces</taxon>
    </lineage>
</organism>
<comment type="caution">
    <text evidence="2">The sequence shown here is derived from an EMBL/GenBank/DDBJ whole genome shotgun (WGS) entry which is preliminary data.</text>
</comment>
<protein>
    <recommendedName>
        <fullName evidence="4">Cytoplasmic protein</fullName>
    </recommendedName>
</protein>
<accession>A0ABP7MH12</accession>
<proteinExistence type="predicted"/>
<dbReference type="Gene3D" id="3.80.10.10">
    <property type="entry name" value="Ribonuclease Inhibitor"/>
    <property type="match status" value="1"/>
</dbReference>
<dbReference type="EMBL" id="BAABAJ010000010">
    <property type="protein sequence ID" value="GAA3922750.1"/>
    <property type="molecule type" value="Genomic_DNA"/>
</dbReference>
<gene>
    <name evidence="2" type="ORF">GCM10022244_35560</name>
</gene>